<keyword evidence="7 9" id="KW-1133">Transmembrane helix</keyword>
<dbReference type="InterPro" id="IPR010929">
    <property type="entry name" value="PDR_CDR_ABC"/>
</dbReference>
<dbReference type="Gene3D" id="3.40.50.300">
    <property type="entry name" value="P-loop containing nucleotide triphosphate hydrolases"/>
    <property type="match status" value="1"/>
</dbReference>
<dbReference type="AlphaFoldDB" id="A0A0D2ESX7"/>
<name>A0A0D2ESX7_9EURO</name>
<feature type="transmembrane region" description="Helical" evidence="9">
    <location>
        <begin position="474"/>
        <end position="495"/>
    </location>
</feature>
<evidence type="ECO:0000256" key="7">
    <source>
        <dbReference type="ARBA" id="ARBA00022989"/>
    </source>
</evidence>
<evidence type="ECO:0000256" key="6">
    <source>
        <dbReference type="ARBA" id="ARBA00022840"/>
    </source>
</evidence>
<dbReference type="InterPro" id="IPR034003">
    <property type="entry name" value="ABCG_PDR_2"/>
</dbReference>
<feature type="transmembrane region" description="Helical" evidence="9">
    <location>
        <begin position="594"/>
        <end position="613"/>
    </location>
</feature>
<proteinExistence type="inferred from homology"/>
<dbReference type="FunFam" id="3.40.50.300:FF:000054">
    <property type="entry name" value="ABC multidrug transporter atrF"/>
    <property type="match status" value="1"/>
</dbReference>
<dbReference type="GeneID" id="25325244"/>
<dbReference type="HOGENOM" id="CLU_000604_35_6_1"/>
<feature type="transmembrane region" description="Helical" evidence="9">
    <location>
        <begin position="619"/>
        <end position="640"/>
    </location>
</feature>
<keyword evidence="5" id="KW-0547">Nucleotide-binding</keyword>
<dbReference type="InterPro" id="IPR013525">
    <property type="entry name" value="ABC2_TM"/>
</dbReference>
<dbReference type="SUPFAM" id="SSF52540">
    <property type="entry name" value="P-loop containing nucleoside triphosphate hydrolases"/>
    <property type="match status" value="1"/>
</dbReference>
<dbReference type="Pfam" id="PF01061">
    <property type="entry name" value="ABC2_membrane"/>
    <property type="match status" value="1"/>
</dbReference>
<dbReference type="CDD" id="cd03232">
    <property type="entry name" value="ABCG_PDR_domain2"/>
    <property type="match status" value="1"/>
</dbReference>
<dbReference type="InterPro" id="IPR003593">
    <property type="entry name" value="AAA+_ATPase"/>
</dbReference>
<evidence type="ECO:0000256" key="3">
    <source>
        <dbReference type="ARBA" id="ARBA00022448"/>
    </source>
</evidence>
<reference evidence="11 12" key="1">
    <citation type="submission" date="2015-01" db="EMBL/GenBank/DDBJ databases">
        <title>The Genome Sequence of Exophiala xenobiotica CBS118157.</title>
        <authorList>
            <consortium name="The Broad Institute Genomics Platform"/>
            <person name="Cuomo C."/>
            <person name="de Hoog S."/>
            <person name="Gorbushina A."/>
            <person name="Stielow B."/>
            <person name="Teixiera M."/>
            <person name="Abouelleil A."/>
            <person name="Chapman S.B."/>
            <person name="Priest M."/>
            <person name="Young S.K."/>
            <person name="Wortman J."/>
            <person name="Nusbaum C."/>
            <person name="Birren B."/>
        </authorList>
    </citation>
    <scope>NUCLEOTIDE SEQUENCE [LARGE SCALE GENOMIC DNA]</scope>
    <source>
        <strain evidence="11 12">CBS 118157</strain>
    </source>
</reference>
<dbReference type="RefSeq" id="XP_013319427.1">
    <property type="nucleotide sequence ID" value="XM_013463973.1"/>
</dbReference>
<dbReference type="SMART" id="SM00382">
    <property type="entry name" value="AAA"/>
    <property type="match status" value="1"/>
</dbReference>
<accession>A0A0D2ESX7</accession>
<keyword evidence="3" id="KW-0813">Transport</keyword>
<dbReference type="InterPro" id="IPR027417">
    <property type="entry name" value="P-loop_NTPase"/>
</dbReference>
<dbReference type="EMBL" id="KN847318">
    <property type="protein sequence ID" value="KIW58843.1"/>
    <property type="molecule type" value="Genomic_DNA"/>
</dbReference>
<keyword evidence="12" id="KW-1185">Reference proteome</keyword>
<dbReference type="InterPro" id="IPR043926">
    <property type="entry name" value="ABCG_dom"/>
</dbReference>
<dbReference type="Pfam" id="PF19055">
    <property type="entry name" value="ABC2_membrane_7"/>
    <property type="match status" value="1"/>
</dbReference>
<dbReference type="STRING" id="348802.A0A0D2ESX7"/>
<feature type="transmembrane region" description="Helical" evidence="9">
    <location>
        <begin position="450"/>
        <end position="468"/>
    </location>
</feature>
<protein>
    <recommendedName>
        <fullName evidence="10">ABC transporter domain-containing protein</fullName>
    </recommendedName>
</protein>
<feature type="transmembrane region" description="Helical" evidence="9">
    <location>
        <begin position="516"/>
        <end position="548"/>
    </location>
</feature>
<dbReference type="Pfam" id="PF06422">
    <property type="entry name" value="PDR_CDR"/>
    <property type="match status" value="1"/>
</dbReference>
<evidence type="ECO:0000256" key="4">
    <source>
        <dbReference type="ARBA" id="ARBA00022692"/>
    </source>
</evidence>
<organism evidence="11 12">
    <name type="scientific">Exophiala xenobiotica</name>
    <dbReference type="NCBI Taxonomy" id="348802"/>
    <lineage>
        <taxon>Eukaryota</taxon>
        <taxon>Fungi</taxon>
        <taxon>Dikarya</taxon>
        <taxon>Ascomycota</taxon>
        <taxon>Pezizomycotina</taxon>
        <taxon>Eurotiomycetes</taxon>
        <taxon>Chaetothyriomycetidae</taxon>
        <taxon>Chaetothyriales</taxon>
        <taxon>Herpotrichiellaceae</taxon>
        <taxon>Exophiala</taxon>
    </lineage>
</organism>
<evidence type="ECO:0000256" key="1">
    <source>
        <dbReference type="ARBA" id="ARBA00004141"/>
    </source>
</evidence>
<evidence type="ECO:0000256" key="9">
    <source>
        <dbReference type="SAM" id="Phobius"/>
    </source>
</evidence>
<dbReference type="GO" id="GO:0016020">
    <property type="term" value="C:membrane"/>
    <property type="evidence" value="ECO:0007669"/>
    <property type="project" value="UniProtKB-SubCell"/>
</dbReference>
<dbReference type="PANTHER" id="PTHR19241">
    <property type="entry name" value="ATP-BINDING CASSETTE TRANSPORTER"/>
    <property type="match status" value="1"/>
</dbReference>
<feature type="transmembrane region" description="Helical" evidence="9">
    <location>
        <begin position="560"/>
        <end position="582"/>
    </location>
</feature>
<dbReference type="PROSITE" id="PS50893">
    <property type="entry name" value="ABC_TRANSPORTER_2"/>
    <property type="match status" value="1"/>
</dbReference>
<gene>
    <name evidence="11" type="ORF">PV05_03336</name>
</gene>
<dbReference type="GO" id="GO:0140359">
    <property type="term" value="F:ABC-type transporter activity"/>
    <property type="evidence" value="ECO:0007669"/>
    <property type="project" value="InterPro"/>
</dbReference>
<sequence length="672" mass="75108">MHPWSRWIFYLNPGAYAFEPLMANEFSGLELECVAPQYVPYGGRYDDESSAYRGCTVLGSDSTGMIDGHAYISQQFSYATGHIWRGFGVLIGFCVTFIIVTALGCELRNSRGRSSVLLYKRGSRGKKPEKDVEAAADEKATPHAAPVSRPVKQSTFCWHDLDYSVKYQGRQKQLLDKVFGFVRPGNLVALMDCSGAGKTTLLDVLAQRKDFGEIYGSILIDGKPQGISFQRVTGYCEQMDVHEGTSTVKEALVFSALLRQPREVLEAEKLVYVEHMIDLLELRGICDALIGVPGAGLTIEQRKRVTLGVELVAKPTLLFLDEPTSGLDGQSAYNIVRFLRRLVDGGQAVLCTIHQPSAVLFEAFDSLLLLAKGGRMAYFGETGKDSGQVLGYFARNGAPCPEDTNPADHIVEVIQDTAEYALPKWFQFKLVLHRLMIQLWRSPDYVWNKINLHIFAALFSGFTFWMIGDGSFDLQFRVFAIFNFIFVAPGCINQMQPIFLHNRDLFETREKKSKTYHWLAFIGAQAVSEIPYLIICATLYFCCWYFTAGFPVDANISGHVYLQMIFYELLYTSMGQAIAAYVPNEYFAAISNPLFIGCGLISFCGVVVPYTAMQPFWKYWLYYLDPFNYLVGGLFGTVVWDVKISSSMASANGVLPSPNSQNLIHIGHAYAA</sequence>
<dbReference type="Pfam" id="PF00005">
    <property type="entry name" value="ABC_tran"/>
    <property type="match status" value="1"/>
</dbReference>
<keyword evidence="8 9" id="KW-0472">Membrane</keyword>
<evidence type="ECO:0000256" key="8">
    <source>
        <dbReference type="ARBA" id="ARBA00023136"/>
    </source>
</evidence>
<dbReference type="Proteomes" id="UP000054342">
    <property type="component" value="Unassembled WGS sequence"/>
</dbReference>
<feature type="domain" description="ABC transporter" evidence="10">
    <location>
        <begin position="158"/>
        <end position="398"/>
    </location>
</feature>
<evidence type="ECO:0000259" key="10">
    <source>
        <dbReference type="PROSITE" id="PS50893"/>
    </source>
</evidence>
<evidence type="ECO:0000256" key="2">
    <source>
        <dbReference type="ARBA" id="ARBA00006012"/>
    </source>
</evidence>
<evidence type="ECO:0000313" key="11">
    <source>
        <dbReference type="EMBL" id="KIW58843.1"/>
    </source>
</evidence>
<dbReference type="InterPro" id="IPR003439">
    <property type="entry name" value="ABC_transporter-like_ATP-bd"/>
</dbReference>
<evidence type="ECO:0000313" key="12">
    <source>
        <dbReference type="Proteomes" id="UP000054342"/>
    </source>
</evidence>
<comment type="similarity">
    <text evidence="2">Belongs to the ABC transporter superfamily. ABCG family. PDR (TC 3.A.1.205) subfamily.</text>
</comment>
<keyword evidence="4 9" id="KW-0812">Transmembrane</keyword>
<dbReference type="OrthoDB" id="245989at2759"/>
<keyword evidence="6" id="KW-0067">ATP-binding</keyword>
<dbReference type="GO" id="GO:0016887">
    <property type="term" value="F:ATP hydrolysis activity"/>
    <property type="evidence" value="ECO:0007669"/>
    <property type="project" value="InterPro"/>
</dbReference>
<evidence type="ECO:0000256" key="5">
    <source>
        <dbReference type="ARBA" id="ARBA00022741"/>
    </source>
</evidence>
<comment type="subcellular location">
    <subcellularLocation>
        <location evidence="1">Membrane</location>
        <topology evidence="1">Multi-pass membrane protein</topology>
    </subcellularLocation>
</comment>
<feature type="transmembrane region" description="Helical" evidence="9">
    <location>
        <begin position="83"/>
        <end position="105"/>
    </location>
</feature>
<dbReference type="GO" id="GO:0005524">
    <property type="term" value="F:ATP binding"/>
    <property type="evidence" value="ECO:0007669"/>
    <property type="project" value="UniProtKB-KW"/>
</dbReference>